<evidence type="ECO:0000313" key="1">
    <source>
        <dbReference type="EMBL" id="QTE22842.1"/>
    </source>
</evidence>
<gene>
    <name evidence="1" type="ORF">J3359_00780</name>
</gene>
<sequence>MKTILRPLIEIDAKKEFLAGTKLFKLIKGKMHKEYYEYTLVRLTWEVDYMMLIRKIDKKSNVAEYGIIPEVLKSGKSIINKSSFRKSLGNSLSGWFLVV</sequence>
<dbReference type="RefSeq" id="WP_208078812.1">
    <property type="nucleotide sequence ID" value="NZ_CP071869.1"/>
</dbReference>
<reference evidence="1 2" key="1">
    <citation type="submission" date="2021-03" db="EMBL/GenBank/DDBJ databases">
        <title>Complete genome of Polaribacter_sp.SM13.</title>
        <authorList>
            <person name="Jeong S.W."/>
            <person name="Bae J.W."/>
        </authorList>
    </citation>
    <scope>NUCLEOTIDE SEQUENCE [LARGE SCALE GENOMIC DNA]</scope>
    <source>
        <strain evidence="1 2">SM13</strain>
    </source>
</reference>
<dbReference type="EMBL" id="CP071869">
    <property type="protein sequence ID" value="QTE22842.1"/>
    <property type="molecule type" value="Genomic_DNA"/>
</dbReference>
<keyword evidence="2" id="KW-1185">Reference proteome</keyword>
<dbReference type="KEGG" id="pcea:J3359_00780"/>
<name>A0A975CRZ0_9FLAO</name>
<evidence type="ECO:0000313" key="2">
    <source>
        <dbReference type="Proteomes" id="UP000663920"/>
    </source>
</evidence>
<protein>
    <submittedName>
        <fullName evidence="1">Uncharacterized protein</fullName>
    </submittedName>
</protein>
<dbReference type="AlphaFoldDB" id="A0A975CRZ0"/>
<accession>A0A975CRZ0</accession>
<organism evidence="1 2">
    <name type="scientific">Polaribacter cellanae</name>
    <dbReference type="NCBI Taxonomy" id="2818493"/>
    <lineage>
        <taxon>Bacteria</taxon>
        <taxon>Pseudomonadati</taxon>
        <taxon>Bacteroidota</taxon>
        <taxon>Flavobacteriia</taxon>
        <taxon>Flavobacteriales</taxon>
        <taxon>Flavobacteriaceae</taxon>
    </lineage>
</organism>
<proteinExistence type="predicted"/>
<dbReference type="Proteomes" id="UP000663920">
    <property type="component" value="Chromosome"/>
</dbReference>